<feature type="transmembrane region" description="Helical" evidence="8">
    <location>
        <begin position="84"/>
        <end position="101"/>
    </location>
</feature>
<reference evidence="11" key="1">
    <citation type="submission" date="2025-08" db="UniProtKB">
        <authorList>
            <consortium name="RefSeq"/>
        </authorList>
    </citation>
    <scope>IDENTIFICATION</scope>
</reference>
<evidence type="ECO:0000256" key="3">
    <source>
        <dbReference type="ARBA" id="ARBA00022737"/>
    </source>
</evidence>
<dbReference type="GeneID" id="113427010"/>
<evidence type="ECO:0000256" key="1">
    <source>
        <dbReference type="ARBA" id="ARBA00004141"/>
    </source>
</evidence>
<dbReference type="AlphaFoldDB" id="A0A6J1VQF5"/>
<feature type="region of interest" description="Disordered" evidence="7">
    <location>
        <begin position="345"/>
        <end position="382"/>
    </location>
</feature>
<keyword evidence="10" id="KW-1185">Reference proteome</keyword>
<feature type="transmembrane region" description="Helical" evidence="8">
    <location>
        <begin position="292"/>
        <end position="311"/>
    </location>
</feature>
<dbReference type="InterPro" id="IPR000620">
    <property type="entry name" value="EamA_dom"/>
</dbReference>
<dbReference type="GO" id="GO:0016020">
    <property type="term" value="C:membrane"/>
    <property type="evidence" value="ECO:0007669"/>
    <property type="project" value="UniProtKB-SubCell"/>
</dbReference>
<keyword evidence="5 8" id="KW-0472">Membrane</keyword>
<dbReference type="RefSeq" id="XP_026545260.1">
    <property type="nucleotide sequence ID" value="XM_026689475.1"/>
</dbReference>
<feature type="transmembrane region" description="Helical" evidence="8">
    <location>
        <begin position="52"/>
        <end position="72"/>
    </location>
</feature>
<evidence type="ECO:0000256" key="8">
    <source>
        <dbReference type="SAM" id="Phobius"/>
    </source>
</evidence>
<evidence type="ECO:0000313" key="10">
    <source>
        <dbReference type="Proteomes" id="UP000504612"/>
    </source>
</evidence>
<comment type="similarity">
    <text evidence="6">Belongs to the SLC35G solute transporter family.</text>
</comment>
<dbReference type="PANTHER" id="PTHR22911">
    <property type="entry name" value="ACYL-MALONYL CONDENSING ENZYME-RELATED"/>
    <property type="match status" value="1"/>
</dbReference>
<keyword evidence="4 8" id="KW-1133">Transmembrane helix</keyword>
<feature type="compositionally biased region" description="Basic and acidic residues" evidence="7">
    <location>
        <begin position="356"/>
        <end position="365"/>
    </location>
</feature>
<feature type="domain" description="EamA" evidence="9">
    <location>
        <begin position="51"/>
        <end position="185"/>
    </location>
</feature>
<dbReference type="InterPro" id="IPR037185">
    <property type="entry name" value="EmrE-like"/>
</dbReference>
<gene>
    <name evidence="11" type="primary">SLC35G6</name>
</gene>
<protein>
    <submittedName>
        <fullName evidence="11">Solute carrier family 35 member G6</fullName>
    </submittedName>
</protein>
<feature type="transmembrane region" description="Helical" evidence="8">
    <location>
        <begin position="171"/>
        <end position="190"/>
    </location>
</feature>
<evidence type="ECO:0000256" key="4">
    <source>
        <dbReference type="ARBA" id="ARBA00022989"/>
    </source>
</evidence>
<feature type="transmembrane region" description="Helical" evidence="8">
    <location>
        <begin position="264"/>
        <end position="285"/>
    </location>
</feature>
<dbReference type="Proteomes" id="UP000504612">
    <property type="component" value="Unplaced"/>
</dbReference>
<keyword evidence="2 8" id="KW-0812">Transmembrane</keyword>
<organism evidence="10 11">
    <name type="scientific">Notechis scutatus</name>
    <name type="common">mainland tiger snake</name>
    <dbReference type="NCBI Taxonomy" id="8663"/>
    <lineage>
        <taxon>Eukaryota</taxon>
        <taxon>Metazoa</taxon>
        <taxon>Chordata</taxon>
        <taxon>Craniata</taxon>
        <taxon>Vertebrata</taxon>
        <taxon>Euteleostomi</taxon>
        <taxon>Lepidosauria</taxon>
        <taxon>Squamata</taxon>
        <taxon>Bifurcata</taxon>
        <taxon>Unidentata</taxon>
        <taxon>Episquamata</taxon>
        <taxon>Toxicofera</taxon>
        <taxon>Serpentes</taxon>
        <taxon>Colubroidea</taxon>
        <taxon>Elapidae</taxon>
        <taxon>Hydrophiinae</taxon>
        <taxon>Notechis</taxon>
    </lineage>
</organism>
<evidence type="ECO:0000256" key="6">
    <source>
        <dbReference type="ARBA" id="ARBA00038136"/>
    </source>
</evidence>
<keyword evidence="3" id="KW-0677">Repeat</keyword>
<comment type="subcellular location">
    <subcellularLocation>
        <location evidence="1">Membrane</location>
        <topology evidence="1">Multi-pass membrane protein</topology>
    </subcellularLocation>
</comment>
<evidence type="ECO:0000256" key="5">
    <source>
        <dbReference type="ARBA" id="ARBA00023136"/>
    </source>
</evidence>
<evidence type="ECO:0000259" key="9">
    <source>
        <dbReference type="Pfam" id="PF00892"/>
    </source>
</evidence>
<dbReference type="PANTHER" id="PTHR22911:SF32">
    <property type="entry name" value="SOLUTE CARRIER FAMILY 35 MEMBER G5-RELATED"/>
    <property type="match status" value="1"/>
</dbReference>
<feature type="transmembrane region" description="Helical" evidence="8">
    <location>
        <begin position="233"/>
        <end position="252"/>
    </location>
</feature>
<evidence type="ECO:0000256" key="2">
    <source>
        <dbReference type="ARBA" id="ARBA00022692"/>
    </source>
</evidence>
<sequence>MPPVALDPGPSGKGTWTVSDLLRFSPPPCSPGPPPRRPAWHRYRLSESMKGLLVALLGGGVPAGFVAPFTRIVNEASGMPSLEILYFRCCLHLLFTGYLRYRKVPCFGPPEVRWRTLLHASVNVISIGCAYSSFMMVPSGNAATVRKGSSTISSVLLAFCIENSQLTGYDWFGLVGSTLGLIIMVVPDLLSLDKSTQIYNTFGYVLACSGGMALALGLIIFRRLDFPAKLMTVAFLFGVVGSLVCSPLMFLFQEPVLVLDLYTWIYVVSISILALFSFLCASYAVTKAHPALVCAVLHSEVVVTLAVQYYVLREAVTPFDIMGAGVILGSIAIITAQNISCHPADEEEGPIVPQQEGKHTKEAPGRSRHQPPYSTAQRDRVD</sequence>
<feature type="domain" description="EamA" evidence="9">
    <location>
        <begin position="202"/>
        <end position="335"/>
    </location>
</feature>
<dbReference type="KEGG" id="nss:113427010"/>
<dbReference type="Pfam" id="PF00892">
    <property type="entry name" value="EamA"/>
    <property type="match status" value="2"/>
</dbReference>
<evidence type="ECO:0000256" key="7">
    <source>
        <dbReference type="SAM" id="MobiDB-lite"/>
    </source>
</evidence>
<accession>A0A6J1VQF5</accession>
<feature type="transmembrane region" description="Helical" evidence="8">
    <location>
        <begin position="202"/>
        <end position="221"/>
    </location>
</feature>
<evidence type="ECO:0000313" key="11">
    <source>
        <dbReference type="RefSeq" id="XP_026545260.1"/>
    </source>
</evidence>
<proteinExistence type="inferred from homology"/>
<dbReference type="SUPFAM" id="SSF103481">
    <property type="entry name" value="Multidrug resistance efflux transporter EmrE"/>
    <property type="match status" value="2"/>
</dbReference>
<name>A0A6J1VQF5_9SAUR</name>
<dbReference type="CTD" id="643664"/>